<evidence type="ECO:0000313" key="1">
    <source>
        <dbReference type="EMBL" id="KAA8568050.1"/>
    </source>
</evidence>
<dbReference type="EMBL" id="VICG01000010">
    <property type="protein sequence ID" value="KAA8568050.1"/>
    <property type="molecule type" value="Genomic_DNA"/>
</dbReference>
<accession>A0A5M9JHB5</accession>
<comment type="caution">
    <text evidence="1">The sequence shown here is derived from an EMBL/GenBank/DDBJ whole genome shotgun (WGS) entry which is preliminary data.</text>
</comment>
<protein>
    <submittedName>
        <fullName evidence="1">Uncharacterized protein</fullName>
    </submittedName>
</protein>
<name>A0A5M9JHB5_MONFR</name>
<dbReference type="Proteomes" id="UP000322873">
    <property type="component" value="Unassembled WGS sequence"/>
</dbReference>
<gene>
    <name evidence="1" type="ORF">EYC84_008469</name>
</gene>
<organism evidence="1 2">
    <name type="scientific">Monilinia fructicola</name>
    <name type="common">Brown rot fungus</name>
    <name type="synonym">Ciboria fructicola</name>
    <dbReference type="NCBI Taxonomy" id="38448"/>
    <lineage>
        <taxon>Eukaryota</taxon>
        <taxon>Fungi</taxon>
        <taxon>Dikarya</taxon>
        <taxon>Ascomycota</taxon>
        <taxon>Pezizomycotina</taxon>
        <taxon>Leotiomycetes</taxon>
        <taxon>Helotiales</taxon>
        <taxon>Sclerotiniaceae</taxon>
        <taxon>Monilinia</taxon>
    </lineage>
</organism>
<evidence type="ECO:0000313" key="2">
    <source>
        <dbReference type="Proteomes" id="UP000322873"/>
    </source>
</evidence>
<proteinExistence type="predicted"/>
<reference evidence="1 2" key="1">
    <citation type="submission" date="2019-06" db="EMBL/GenBank/DDBJ databases">
        <title>Genome Sequence of the Brown Rot Fungal Pathogen Monilinia fructicola.</title>
        <authorList>
            <person name="De Miccolis Angelini R.M."/>
            <person name="Landi L."/>
            <person name="Abate D."/>
            <person name="Pollastro S."/>
            <person name="Romanazzi G."/>
            <person name="Faretra F."/>
        </authorList>
    </citation>
    <scope>NUCLEOTIDE SEQUENCE [LARGE SCALE GENOMIC DNA]</scope>
    <source>
        <strain evidence="1 2">Mfrc123</strain>
    </source>
</reference>
<sequence>MGKLMTLNFSDGVGWILSTGIGGLEIYRIMSAMTGMGIDTSLGMYHVQVSLNTSIRSLNNSNTRTKVPI</sequence>
<keyword evidence="2" id="KW-1185">Reference proteome</keyword>
<dbReference type="AlphaFoldDB" id="A0A5M9JHB5"/>